<keyword evidence="2" id="KW-1185">Reference proteome</keyword>
<protein>
    <recommendedName>
        <fullName evidence="3">XRE family transcriptional regulator</fullName>
    </recommendedName>
</protein>
<reference evidence="2" key="1">
    <citation type="submission" date="2023-07" db="EMBL/GenBank/DDBJ databases">
        <title>Enrichment on poylsaccharides allowed isolation of novel metabolic and taxonomic groups of Haloarchaea.</title>
        <authorList>
            <person name="Sorokin D.Y."/>
            <person name="Elcheninov A.G."/>
            <person name="Khizhniak T.V."/>
            <person name="Kolganova T.V."/>
            <person name="Kublanov I.V."/>
        </authorList>
    </citation>
    <scope>NUCLEOTIDE SEQUENCE [LARGE SCALE GENOMIC DNA]</scope>
    <source>
        <strain evidence="2">HArc-curdl5-1</strain>
    </source>
</reference>
<dbReference type="Proteomes" id="UP001208186">
    <property type="component" value="Unassembled WGS sequence"/>
</dbReference>
<dbReference type="RefSeq" id="WP_315909659.1">
    <property type="nucleotide sequence ID" value="NZ_JAOPKC010000017.1"/>
</dbReference>
<evidence type="ECO:0000313" key="1">
    <source>
        <dbReference type="EMBL" id="MCU4718905.1"/>
    </source>
</evidence>
<gene>
    <name evidence="1" type="ORF">OB916_12675</name>
</gene>
<sequence length="173" mass="19977">MVNKRERLIRNKAATVANQDSYQIREADIDHLETLREACGLNMGEISNLLGKPNNWYSNHQRAGGTHEFSRPDYFRIRDLLEVEYLRDRVGFSENEVSRGVNNSSGWYEKHLKDGFKIDEYNKVLVFLVTAAVIQYKNDVLNEETLNEFVNHGIVGEDLIQDLKSSVDIDYGH</sequence>
<evidence type="ECO:0000313" key="2">
    <source>
        <dbReference type="Proteomes" id="UP001208186"/>
    </source>
</evidence>
<comment type="caution">
    <text evidence="1">The sequence shown here is derived from an EMBL/GenBank/DDBJ whole genome shotgun (WGS) entry which is preliminary data.</text>
</comment>
<name>A0ABT2Q4W8_9EURY</name>
<dbReference type="EMBL" id="JAOPKC010000017">
    <property type="protein sequence ID" value="MCU4718905.1"/>
    <property type="molecule type" value="Genomic_DNA"/>
</dbReference>
<proteinExistence type="predicted"/>
<organism evidence="1 2">
    <name type="scientific">Halapricum hydrolyticum</name>
    <dbReference type="NCBI Taxonomy" id="2979991"/>
    <lineage>
        <taxon>Archaea</taxon>
        <taxon>Methanobacteriati</taxon>
        <taxon>Methanobacteriota</taxon>
        <taxon>Stenosarchaea group</taxon>
        <taxon>Halobacteria</taxon>
        <taxon>Halobacteriales</taxon>
        <taxon>Haloarculaceae</taxon>
        <taxon>Halapricum</taxon>
    </lineage>
</organism>
<evidence type="ECO:0008006" key="3">
    <source>
        <dbReference type="Google" id="ProtNLM"/>
    </source>
</evidence>
<accession>A0ABT2Q4W8</accession>